<protein>
    <submittedName>
        <fullName evidence="9">Exodeoxyribonuclease III</fullName>
    </submittedName>
</protein>
<dbReference type="PROSITE" id="PS51435">
    <property type="entry name" value="AP_NUCLEASE_F1_4"/>
    <property type="match status" value="1"/>
</dbReference>
<feature type="site" description="Interaction with DNA substrate" evidence="7">
    <location>
        <position position="258"/>
    </location>
</feature>
<feature type="binding site" evidence="6">
    <location>
        <position position="258"/>
    </location>
    <ligand>
        <name>Mg(2+)</name>
        <dbReference type="ChEBI" id="CHEBI:18420"/>
        <label>1</label>
    </ligand>
</feature>
<proteinExistence type="inferred from homology"/>
<dbReference type="PROSITE" id="PS00726">
    <property type="entry name" value="AP_NUCLEASE_F1_1"/>
    <property type="match status" value="1"/>
</dbReference>
<dbReference type="PANTHER" id="PTHR43250:SF2">
    <property type="entry name" value="EXODEOXYRIBONUCLEASE III"/>
    <property type="match status" value="1"/>
</dbReference>
<comment type="caution">
    <text evidence="9">The sequence shown here is derived from an EMBL/GenBank/DDBJ whole genome shotgun (WGS) entry which is preliminary data.</text>
</comment>
<keyword evidence="2 6" id="KW-0479">Metal-binding</keyword>
<keyword evidence="3" id="KW-0378">Hydrolase</keyword>
<sequence>MKITTWNINSVRLRIDQVTRFLKEEAPDVLCLQEIKCLEDNFPSKALVAAGYEHHAVSGQAGYHGVAIVSKLPLKNVEKRGFCEKGDCRHIAASLPGGYRVHNFYVPAGGDEPDPKKNDKFAHKLDFLDEMAGWFSELGPRSKAILVGDLNVAPCENDVWSHKQLLKVVSHTPVEVERLAKVIDAHGWIDVARELIPEPEKLYTWWSYRAKDWRASNRGRRLDHIWVSPALKKAALGKGRDAYRIHDDARGWERPSDHAPVSLTFDL</sequence>
<keyword evidence="10" id="KW-1185">Reference proteome</keyword>
<feature type="active site" description="Proton acceptor" evidence="5">
    <location>
        <position position="258"/>
    </location>
</feature>
<comment type="cofactor">
    <cofactor evidence="6">
        <name>Mg(2+)</name>
        <dbReference type="ChEBI" id="CHEBI:18420"/>
    </cofactor>
    <cofactor evidence="6">
        <name>Mn(2+)</name>
        <dbReference type="ChEBI" id="CHEBI:29035"/>
    </cofactor>
    <text evidence="6">Probably binds two magnesium or manganese ions per subunit.</text>
</comment>
<evidence type="ECO:0000259" key="8">
    <source>
        <dbReference type="Pfam" id="PF03372"/>
    </source>
</evidence>
<evidence type="ECO:0000256" key="3">
    <source>
        <dbReference type="ARBA" id="ARBA00022801"/>
    </source>
</evidence>
<feature type="binding site" evidence="6">
    <location>
        <position position="7"/>
    </location>
    <ligand>
        <name>Mg(2+)</name>
        <dbReference type="ChEBI" id="CHEBI:18420"/>
        <label>1</label>
    </ligand>
</feature>
<evidence type="ECO:0000313" key="9">
    <source>
        <dbReference type="EMBL" id="PQA88098.1"/>
    </source>
</evidence>
<dbReference type="GO" id="GO:0004519">
    <property type="term" value="F:endonuclease activity"/>
    <property type="evidence" value="ECO:0007669"/>
    <property type="project" value="InterPro"/>
</dbReference>
<evidence type="ECO:0000256" key="7">
    <source>
        <dbReference type="PIRSR" id="PIRSR604808-3"/>
    </source>
</evidence>
<feature type="binding site" evidence="6">
    <location>
        <position position="34"/>
    </location>
    <ligand>
        <name>Mg(2+)</name>
        <dbReference type="ChEBI" id="CHEBI:18420"/>
        <label>1</label>
    </ligand>
</feature>
<dbReference type="GO" id="GO:0008311">
    <property type="term" value="F:double-stranded DNA 3'-5' DNA exonuclease activity"/>
    <property type="evidence" value="ECO:0007669"/>
    <property type="project" value="InterPro"/>
</dbReference>
<evidence type="ECO:0000256" key="6">
    <source>
        <dbReference type="PIRSR" id="PIRSR604808-2"/>
    </source>
</evidence>
<evidence type="ECO:0000256" key="4">
    <source>
        <dbReference type="ARBA" id="ARBA00022842"/>
    </source>
</evidence>
<feature type="site" description="Transition state stabilizer" evidence="7">
    <location>
        <position position="151"/>
    </location>
</feature>
<dbReference type="PANTHER" id="PTHR43250">
    <property type="entry name" value="EXODEOXYRIBONUCLEASE III"/>
    <property type="match status" value="1"/>
</dbReference>
<dbReference type="GO" id="GO:0003677">
    <property type="term" value="F:DNA binding"/>
    <property type="evidence" value="ECO:0007669"/>
    <property type="project" value="InterPro"/>
</dbReference>
<evidence type="ECO:0000313" key="10">
    <source>
        <dbReference type="Proteomes" id="UP000239504"/>
    </source>
</evidence>
<dbReference type="InterPro" id="IPR020847">
    <property type="entry name" value="AP_endonuclease_F1_BS"/>
</dbReference>
<dbReference type="RefSeq" id="WP_104829343.1">
    <property type="nucleotide sequence ID" value="NZ_PJCH01000005.1"/>
</dbReference>
<feature type="domain" description="Endonuclease/exonuclease/phosphatase" evidence="8">
    <location>
        <begin position="5"/>
        <end position="258"/>
    </location>
</feature>
<dbReference type="InterPro" id="IPR004808">
    <property type="entry name" value="AP_endonuc_1"/>
</dbReference>
<gene>
    <name evidence="9" type="primary">xth</name>
    <name evidence="9" type="ORF">CW354_07165</name>
</gene>
<dbReference type="InterPro" id="IPR037493">
    <property type="entry name" value="ExoIII-like"/>
</dbReference>
<dbReference type="Pfam" id="PF03372">
    <property type="entry name" value="Exo_endo_phos"/>
    <property type="match status" value="1"/>
</dbReference>
<keyword evidence="4 6" id="KW-0460">Magnesium</keyword>
<feature type="binding site" evidence="6">
    <location>
        <position position="257"/>
    </location>
    <ligand>
        <name>Mg(2+)</name>
        <dbReference type="ChEBI" id="CHEBI:18420"/>
        <label>1</label>
    </ligand>
</feature>
<dbReference type="AlphaFoldDB" id="A0A2S7K6L1"/>
<dbReference type="EMBL" id="PJCH01000005">
    <property type="protein sequence ID" value="PQA88098.1"/>
    <property type="molecule type" value="Genomic_DNA"/>
</dbReference>
<dbReference type="GO" id="GO:0006281">
    <property type="term" value="P:DNA repair"/>
    <property type="evidence" value="ECO:0007669"/>
    <property type="project" value="InterPro"/>
</dbReference>
<feature type="binding site" evidence="6">
    <location>
        <position position="149"/>
    </location>
    <ligand>
        <name>Mg(2+)</name>
        <dbReference type="ChEBI" id="CHEBI:18420"/>
        <label>1</label>
    </ligand>
</feature>
<dbReference type="SUPFAM" id="SSF56219">
    <property type="entry name" value="DNase I-like"/>
    <property type="match status" value="1"/>
</dbReference>
<evidence type="ECO:0000256" key="1">
    <source>
        <dbReference type="ARBA" id="ARBA00007092"/>
    </source>
</evidence>
<feature type="active site" evidence="5">
    <location>
        <position position="105"/>
    </location>
</feature>
<dbReference type="CDD" id="cd09086">
    <property type="entry name" value="ExoIII-like_AP-endo"/>
    <property type="match status" value="1"/>
</dbReference>
<organism evidence="9 10">
    <name type="scientific">Hyphococcus luteus</name>
    <dbReference type="NCBI Taxonomy" id="2058213"/>
    <lineage>
        <taxon>Bacteria</taxon>
        <taxon>Pseudomonadati</taxon>
        <taxon>Pseudomonadota</taxon>
        <taxon>Alphaproteobacteria</taxon>
        <taxon>Parvularculales</taxon>
        <taxon>Parvularculaceae</taxon>
        <taxon>Hyphococcus</taxon>
    </lineage>
</organism>
<feature type="active site" description="Proton donor/acceptor" evidence="5">
    <location>
        <position position="149"/>
    </location>
</feature>
<evidence type="ECO:0000256" key="2">
    <source>
        <dbReference type="ARBA" id="ARBA00022723"/>
    </source>
</evidence>
<feature type="binding site" evidence="6">
    <location>
        <position position="151"/>
    </location>
    <ligand>
        <name>Mg(2+)</name>
        <dbReference type="ChEBI" id="CHEBI:18420"/>
        <label>1</label>
    </ligand>
</feature>
<accession>A0A2S7K6L1</accession>
<comment type="similarity">
    <text evidence="1">Belongs to the DNA repair enzymes AP/ExoA family.</text>
</comment>
<dbReference type="Proteomes" id="UP000239504">
    <property type="component" value="Unassembled WGS sequence"/>
</dbReference>
<name>A0A2S7K6L1_9PROT</name>
<dbReference type="InterPro" id="IPR005135">
    <property type="entry name" value="Endo/exonuclease/phosphatase"/>
</dbReference>
<feature type="site" description="Important for catalytic activity" evidence="7">
    <location>
        <position position="223"/>
    </location>
</feature>
<dbReference type="InterPro" id="IPR036691">
    <property type="entry name" value="Endo/exonu/phosph_ase_sf"/>
</dbReference>
<dbReference type="Gene3D" id="3.60.10.10">
    <property type="entry name" value="Endonuclease/exonuclease/phosphatase"/>
    <property type="match status" value="1"/>
</dbReference>
<dbReference type="OrthoDB" id="9803914at2"/>
<keyword evidence="6" id="KW-0464">Manganese</keyword>
<dbReference type="GO" id="GO:0046872">
    <property type="term" value="F:metal ion binding"/>
    <property type="evidence" value="ECO:0007669"/>
    <property type="project" value="UniProtKB-KW"/>
</dbReference>
<evidence type="ECO:0000256" key="5">
    <source>
        <dbReference type="PIRSR" id="PIRSR604808-1"/>
    </source>
</evidence>
<dbReference type="NCBIfam" id="TIGR00195">
    <property type="entry name" value="exoDNase_III"/>
    <property type="match status" value="1"/>
</dbReference>
<reference evidence="9 10" key="1">
    <citation type="submission" date="2017-12" db="EMBL/GenBank/DDBJ databases">
        <authorList>
            <person name="Hurst M.R.H."/>
        </authorList>
    </citation>
    <scope>NUCLEOTIDE SEQUENCE [LARGE SCALE GENOMIC DNA]</scope>
    <source>
        <strain evidence="9 10">SY-3-19</strain>
    </source>
</reference>
<dbReference type="NCBIfam" id="TIGR00633">
    <property type="entry name" value="xth"/>
    <property type="match status" value="1"/>
</dbReference>